<keyword evidence="6" id="KW-0315">Glutamine amidotransferase</keyword>
<dbReference type="AlphaFoldDB" id="A0A840LFQ5"/>
<reference evidence="6 7" key="1">
    <citation type="submission" date="2020-08" db="EMBL/GenBank/DDBJ databases">
        <title>Functional genomics of gut bacteria from endangered species of beetles.</title>
        <authorList>
            <person name="Carlos-Shanley C."/>
        </authorList>
    </citation>
    <scope>NUCLEOTIDE SEQUENCE [LARGE SCALE GENOMIC DNA]</scope>
    <source>
        <strain evidence="6 7">S00239</strain>
    </source>
</reference>
<dbReference type="GO" id="GO:0006598">
    <property type="term" value="P:polyamine catabolic process"/>
    <property type="evidence" value="ECO:0007669"/>
    <property type="project" value="TreeGrafter"/>
</dbReference>
<dbReference type="Pfam" id="PF07722">
    <property type="entry name" value="Peptidase_C26"/>
    <property type="match status" value="1"/>
</dbReference>
<dbReference type="GO" id="GO:0005829">
    <property type="term" value="C:cytosol"/>
    <property type="evidence" value="ECO:0007669"/>
    <property type="project" value="TreeGrafter"/>
</dbReference>
<dbReference type="GO" id="GO:0016740">
    <property type="term" value="F:transferase activity"/>
    <property type="evidence" value="ECO:0007669"/>
    <property type="project" value="UniProtKB-KW"/>
</dbReference>
<dbReference type="Gene3D" id="3.40.50.880">
    <property type="match status" value="1"/>
</dbReference>
<evidence type="ECO:0000256" key="3">
    <source>
        <dbReference type="ARBA" id="ARBA00055068"/>
    </source>
</evidence>
<evidence type="ECO:0000313" key="6">
    <source>
        <dbReference type="EMBL" id="MBB4844869.1"/>
    </source>
</evidence>
<gene>
    <name evidence="6" type="ORF">HNP55_003415</name>
</gene>
<comment type="similarity">
    <text evidence="1">Belongs to the peptidase C26 family.</text>
</comment>
<evidence type="ECO:0000256" key="2">
    <source>
        <dbReference type="ARBA" id="ARBA00052718"/>
    </source>
</evidence>
<dbReference type="RefSeq" id="WP_184301979.1">
    <property type="nucleotide sequence ID" value="NZ_JACHLP010000007.1"/>
</dbReference>
<keyword evidence="6" id="KW-0808">Transferase</keyword>
<comment type="caution">
    <text evidence="6">The sequence shown here is derived from an EMBL/GenBank/DDBJ whole genome shotgun (WGS) entry which is preliminary data.</text>
</comment>
<dbReference type="GO" id="GO:0033969">
    <property type="term" value="F:gamma-glutamyl-gamma-aminobutyrate hydrolase activity"/>
    <property type="evidence" value="ECO:0007669"/>
    <property type="project" value="UniProtKB-EC"/>
</dbReference>
<dbReference type="EMBL" id="JACHLP010000007">
    <property type="protein sequence ID" value="MBB4844869.1"/>
    <property type="molecule type" value="Genomic_DNA"/>
</dbReference>
<dbReference type="InterPro" id="IPR011697">
    <property type="entry name" value="Peptidase_C26"/>
</dbReference>
<dbReference type="Proteomes" id="UP000562027">
    <property type="component" value="Unassembled WGS sequence"/>
</dbReference>
<dbReference type="EC" id="3.5.1.94" evidence="5"/>
<comment type="function">
    <text evidence="3">Involved in the breakdown of putrescine via hydrolysis of the gamma-glutamyl linkage of gamma-glutamyl-gamma-aminobutyrate.</text>
</comment>
<proteinExistence type="inferred from homology"/>
<dbReference type="CDD" id="cd01745">
    <property type="entry name" value="GATase1_2"/>
    <property type="match status" value="1"/>
</dbReference>
<dbReference type="PANTHER" id="PTHR43235:SF1">
    <property type="entry name" value="GLUTAMINE AMIDOTRANSFERASE PB2B2.05-RELATED"/>
    <property type="match status" value="1"/>
</dbReference>
<dbReference type="PROSITE" id="PS51273">
    <property type="entry name" value="GATASE_TYPE_1"/>
    <property type="match status" value="1"/>
</dbReference>
<evidence type="ECO:0000256" key="4">
    <source>
        <dbReference type="ARBA" id="ARBA00060634"/>
    </source>
</evidence>
<comment type="catalytic activity">
    <reaction evidence="2">
        <text>4-(gamma-L-glutamylamino)butanoate + H2O = 4-aminobutanoate + L-glutamate</text>
        <dbReference type="Rhea" id="RHEA:19737"/>
        <dbReference type="ChEBI" id="CHEBI:15377"/>
        <dbReference type="ChEBI" id="CHEBI:29985"/>
        <dbReference type="ChEBI" id="CHEBI:58800"/>
        <dbReference type="ChEBI" id="CHEBI:59888"/>
        <dbReference type="EC" id="3.5.1.94"/>
    </reaction>
</comment>
<evidence type="ECO:0000256" key="5">
    <source>
        <dbReference type="ARBA" id="ARBA00066788"/>
    </source>
</evidence>
<protein>
    <recommendedName>
        <fullName evidence="5">gamma-glutamyl-gamma-aminobutyrate hydrolase</fullName>
        <ecNumber evidence="5">3.5.1.94</ecNumber>
    </recommendedName>
</protein>
<organism evidence="6 7">
    <name type="scientific">Roseateles oligotrophus</name>
    <dbReference type="NCBI Taxonomy" id="1769250"/>
    <lineage>
        <taxon>Bacteria</taxon>
        <taxon>Pseudomonadati</taxon>
        <taxon>Pseudomonadota</taxon>
        <taxon>Betaproteobacteria</taxon>
        <taxon>Burkholderiales</taxon>
        <taxon>Sphaerotilaceae</taxon>
        <taxon>Roseateles</taxon>
    </lineage>
</organism>
<accession>A0A840LFQ5</accession>
<evidence type="ECO:0000313" key="7">
    <source>
        <dbReference type="Proteomes" id="UP000562027"/>
    </source>
</evidence>
<dbReference type="InterPro" id="IPR029062">
    <property type="entry name" value="Class_I_gatase-like"/>
</dbReference>
<evidence type="ECO:0000256" key="1">
    <source>
        <dbReference type="ARBA" id="ARBA00011083"/>
    </source>
</evidence>
<dbReference type="PANTHER" id="PTHR43235">
    <property type="entry name" value="GLUTAMINE AMIDOTRANSFERASE PB2B2.05-RELATED"/>
    <property type="match status" value="1"/>
</dbReference>
<keyword evidence="7" id="KW-1185">Reference proteome</keyword>
<name>A0A840LFQ5_9BURK</name>
<dbReference type="InterPro" id="IPR044668">
    <property type="entry name" value="PuuD-like"/>
</dbReference>
<dbReference type="SUPFAM" id="SSF52317">
    <property type="entry name" value="Class I glutamine amidotransferase-like"/>
    <property type="match status" value="1"/>
</dbReference>
<comment type="pathway">
    <text evidence="4">Amine and polyamine degradation; putrescine degradation; 4-aminobutanoate from putrescine: step 4/4.</text>
</comment>
<sequence length="262" mass="28150">MRNAKPVVLVPACNSKVGDHPFHIVGKKYVDAVRLAGCLPLVVPNSSVAELDELLALAHGVLLTGSPSNVHPSHFEEEVYDAELPLDPERDAWTLPLIRKVVAQGMPLFAICRGFQETNVALGGSLHQAVQEQPGLLDHRAPPGQPPEIAYAAQHALNILPGGRLESLLGLAPVQVNSLHGQGIKQLAEGLRVEALAPDGLVEAFSIARSPGFSLCLQWHPEWQAAGNPVSMALLQAFGQACRDYRDEVAAIRHDSVRDPET</sequence>
<dbReference type="FunFam" id="3.40.50.880:FF:000030">
    <property type="entry name" value="Gamma-glutamyl-gamma-aminobutyrate hydrolase PuuD"/>
    <property type="match status" value="1"/>
</dbReference>